<dbReference type="GO" id="GO:0007605">
    <property type="term" value="P:sensory perception of sound"/>
    <property type="evidence" value="ECO:0007669"/>
    <property type="project" value="UniProtKB-ARBA"/>
</dbReference>
<comment type="similarity">
    <text evidence="2">Belongs to the clarin family.</text>
</comment>
<sequence length="229" mass="24937">MPSSKKTLHFLTSAMATCAGIAVLGFGMSTDWSVSEMECAPQKTDNYNGTAKVELGLFSCHLTKTSCPSFNADRKKFTVLELLTDVGGTPFILHAIIIGLLALSLLGSALSLLITLYNSVSNPYETYMGPVGLYTCSSISSVLSFLALVISLINTLVVGVPAELIQNNVAVDLRDVQTELRVGFYLLIPFMASSVLAILSVYLYDHTAYTQRKEQQRPTEDAPKEIMMY</sequence>
<comment type="caution">
    <text evidence="7">The sequence shown here is derived from an EMBL/GenBank/DDBJ whole genome shotgun (WGS) entry which is preliminary data.</text>
</comment>
<evidence type="ECO:0008006" key="9">
    <source>
        <dbReference type="Google" id="ProtNLM"/>
    </source>
</evidence>
<evidence type="ECO:0000256" key="2">
    <source>
        <dbReference type="ARBA" id="ARBA00005787"/>
    </source>
</evidence>
<feature type="transmembrane region" description="Helical" evidence="6">
    <location>
        <begin position="7"/>
        <end position="28"/>
    </location>
</feature>
<dbReference type="GO" id="GO:0016020">
    <property type="term" value="C:membrane"/>
    <property type="evidence" value="ECO:0007669"/>
    <property type="project" value="UniProtKB-SubCell"/>
</dbReference>
<dbReference type="PANTHER" id="PTHR31548:SF3">
    <property type="entry name" value="CLARIN-3"/>
    <property type="match status" value="1"/>
</dbReference>
<keyword evidence="8" id="KW-1185">Reference proteome</keyword>
<evidence type="ECO:0000256" key="6">
    <source>
        <dbReference type="SAM" id="Phobius"/>
    </source>
</evidence>
<dbReference type="PANTHER" id="PTHR31548">
    <property type="entry name" value="CLARIN"/>
    <property type="match status" value="1"/>
</dbReference>
<name>A0A9Q1J476_SYNKA</name>
<comment type="subcellular location">
    <subcellularLocation>
        <location evidence="1">Membrane</location>
        <topology evidence="1">Multi-pass membrane protein</topology>
    </subcellularLocation>
</comment>
<keyword evidence="5 6" id="KW-0472">Membrane</keyword>
<proteinExistence type="inferred from homology"/>
<dbReference type="EMBL" id="JAINUF010000004">
    <property type="protein sequence ID" value="KAJ8365511.1"/>
    <property type="molecule type" value="Genomic_DNA"/>
</dbReference>
<organism evidence="7 8">
    <name type="scientific">Synaphobranchus kaupii</name>
    <name type="common">Kaup's arrowtooth eel</name>
    <dbReference type="NCBI Taxonomy" id="118154"/>
    <lineage>
        <taxon>Eukaryota</taxon>
        <taxon>Metazoa</taxon>
        <taxon>Chordata</taxon>
        <taxon>Craniata</taxon>
        <taxon>Vertebrata</taxon>
        <taxon>Euteleostomi</taxon>
        <taxon>Actinopterygii</taxon>
        <taxon>Neopterygii</taxon>
        <taxon>Teleostei</taxon>
        <taxon>Anguilliformes</taxon>
        <taxon>Synaphobranchidae</taxon>
        <taxon>Synaphobranchus</taxon>
    </lineage>
</organism>
<evidence type="ECO:0000256" key="4">
    <source>
        <dbReference type="ARBA" id="ARBA00022989"/>
    </source>
</evidence>
<evidence type="ECO:0000256" key="1">
    <source>
        <dbReference type="ARBA" id="ARBA00004141"/>
    </source>
</evidence>
<evidence type="ECO:0000313" key="8">
    <source>
        <dbReference type="Proteomes" id="UP001152622"/>
    </source>
</evidence>
<feature type="transmembrane region" description="Helical" evidence="6">
    <location>
        <begin position="138"/>
        <end position="162"/>
    </location>
</feature>
<dbReference type="OrthoDB" id="9450082at2759"/>
<reference evidence="7" key="1">
    <citation type="journal article" date="2023" name="Science">
        <title>Genome structures resolve the early diversification of teleost fishes.</title>
        <authorList>
            <person name="Parey E."/>
            <person name="Louis A."/>
            <person name="Montfort J."/>
            <person name="Bouchez O."/>
            <person name="Roques C."/>
            <person name="Iampietro C."/>
            <person name="Lluch J."/>
            <person name="Castinel A."/>
            <person name="Donnadieu C."/>
            <person name="Desvignes T."/>
            <person name="Floi Bucao C."/>
            <person name="Jouanno E."/>
            <person name="Wen M."/>
            <person name="Mejri S."/>
            <person name="Dirks R."/>
            <person name="Jansen H."/>
            <person name="Henkel C."/>
            <person name="Chen W.J."/>
            <person name="Zahm M."/>
            <person name="Cabau C."/>
            <person name="Klopp C."/>
            <person name="Thompson A.W."/>
            <person name="Robinson-Rechavi M."/>
            <person name="Braasch I."/>
            <person name="Lecointre G."/>
            <person name="Bobe J."/>
            <person name="Postlethwait J.H."/>
            <person name="Berthelot C."/>
            <person name="Roest Crollius H."/>
            <person name="Guiguen Y."/>
        </authorList>
    </citation>
    <scope>NUCLEOTIDE SEQUENCE</scope>
    <source>
        <strain evidence="7">WJC10195</strain>
    </source>
</reference>
<evidence type="ECO:0000313" key="7">
    <source>
        <dbReference type="EMBL" id="KAJ8365511.1"/>
    </source>
</evidence>
<dbReference type="AlphaFoldDB" id="A0A9Q1J476"/>
<dbReference type="InterPro" id="IPR026748">
    <property type="entry name" value="Clarin"/>
</dbReference>
<evidence type="ECO:0000256" key="3">
    <source>
        <dbReference type="ARBA" id="ARBA00022692"/>
    </source>
</evidence>
<protein>
    <recommendedName>
        <fullName evidence="9">Clarin 3</fullName>
    </recommendedName>
</protein>
<dbReference type="Proteomes" id="UP001152622">
    <property type="component" value="Chromosome 4"/>
</dbReference>
<keyword evidence="3 6" id="KW-0812">Transmembrane</keyword>
<feature type="transmembrane region" description="Helical" evidence="6">
    <location>
        <begin position="182"/>
        <end position="204"/>
    </location>
</feature>
<feature type="transmembrane region" description="Helical" evidence="6">
    <location>
        <begin position="91"/>
        <end position="117"/>
    </location>
</feature>
<evidence type="ECO:0000256" key="5">
    <source>
        <dbReference type="ARBA" id="ARBA00023136"/>
    </source>
</evidence>
<gene>
    <name evidence="7" type="ORF">SKAU_G00143420</name>
</gene>
<keyword evidence="4 6" id="KW-1133">Transmembrane helix</keyword>
<accession>A0A9Q1J476</accession>